<dbReference type="AlphaFoldDB" id="A0A814FCU8"/>
<dbReference type="Pfam" id="PF00561">
    <property type="entry name" value="Abhydrolase_1"/>
    <property type="match status" value="1"/>
</dbReference>
<reference evidence="12" key="1">
    <citation type="submission" date="2021-02" db="EMBL/GenBank/DDBJ databases">
        <authorList>
            <person name="Nowell W R."/>
        </authorList>
    </citation>
    <scope>NUCLEOTIDE SEQUENCE</scope>
</reference>
<evidence type="ECO:0000256" key="2">
    <source>
        <dbReference type="ARBA" id="ARBA00004496"/>
    </source>
</evidence>
<feature type="active site" description="Nucleophile" evidence="9">
    <location>
        <position position="123"/>
    </location>
</feature>
<feature type="active site" description="Proton donor" evidence="9">
    <location>
        <position position="309"/>
    </location>
</feature>
<keyword evidence="6 8" id="KW-0645">Protease</keyword>
<dbReference type="Gene3D" id="3.40.50.1820">
    <property type="entry name" value="alpha/beta hydrolase"/>
    <property type="match status" value="1"/>
</dbReference>
<evidence type="ECO:0000256" key="8">
    <source>
        <dbReference type="PIRNR" id="PIRNR006431"/>
    </source>
</evidence>
<dbReference type="SUPFAM" id="SSF53474">
    <property type="entry name" value="alpha/beta-Hydrolases"/>
    <property type="match status" value="1"/>
</dbReference>
<evidence type="ECO:0000313" key="12">
    <source>
        <dbReference type="EMBL" id="CAF0981523.1"/>
    </source>
</evidence>
<keyword evidence="5 8" id="KW-0963">Cytoplasm</keyword>
<dbReference type="InterPro" id="IPR002410">
    <property type="entry name" value="Peptidase_S33"/>
</dbReference>
<comment type="catalytic activity">
    <reaction evidence="1 8 10">
        <text>Release of N-terminal proline from a peptide.</text>
        <dbReference type="EC" id="3.4.11.5"/>
    </reaction>
</comment>
<evidence type="ECO:0000256" key="9">
    <source>
        <dbReference type="PIRSR" id="PIRSR006431-1"/>
    </source>
</evidence>
<dbReference type="GO" id="GO:0006508">
    <property type="term" value="P:proteolysis"/>
    <property type="evidence" value="ECO:0007669"/>
    <property type="project" value="UniProtKB-KW"/>
</dbReference>
<keyword evidence="7 8" id="KW-0378">Hydrolase</keyword>
<dbReference type="EC" id="3.4.11.5" evidence="8 10"/>
<accession>A0A814FCU8</accession>
<protein>
    <recommendedName>
        <fullName evidence="8 10">Proline iminopeptidase</fullName>
        <shortName evidence="8">PIP</shortName>
        <ecNumber evidence="8 10">3.4.11.5</ecNumber>
    </recommendedName>
    <alternativeName>
        <fullName evidence="8">Prolyl aminopeptidase</fullName>
    </alternativeName>
</protein>
<dbReference type="InterPro" id="IPR000073">
    <property type="entry name" value="AB_hydrolase_1"/>
</dbReference>
<dbReference type="PIRSF" id="PIRSF006431">
    <property type="entry name" value="Pept_S33"/>
    <property type="match status" value="1"/>
</dbReference>
<dbReference type="InterPro" id="IPR005944">
    <property type="entry name" value="Pro_iminopeptidase"/>
</dbReference>
<evidence type="ECO:0000256" key="1">
    <source>
        <dbReference type="ARBA" id="ARBA00001585"/>
    </source>
</evidence>
<dbReference type="NCBIfam" id="TIGR01249">
    <property type="entry name" value="pro_imino_pep_1"/>
    <property type="match status" value="1"/>
</dbReference>
<dbReference type="OrthoDB" id="10249433at2759"/>
<proteinExistence type="inferred from homology"/>
<feature type="domain" description="AB hydrolase-1" evidence="11">
    <location>
        <begin position="48"/>
        <end position="310"/>
    </location>
</feature>
<evidence type="ECO:0000256" key="5">
    <source>
        <dbReference type="ARBA" id="ARBA00022490"/>
    </source>
</evidence>
<dbReference type="InterPro" id="IPR029058">
    <property type="entry name" value="AB_hydrolase_fold"/>
</dbReference>
<comment type="similarity">
    <text evidence="3 8 10">Belongs to the peptidase S33 family.</text>
</comment>
<dbReference type="EMBL" id="CAJNOO010000572">
    <property type="protein sequence ID" value="CAF0981523.1"/>
    <property type="molecule type" value="Genomic_DNA"/>
</dbReference>
<dbReference type="GO" id="GO:0005737">
    <property type="term" value="C:cytoplasm"/>
    <property type="evidence" value="ECO:0007669"/>
    <property type="project" value="UniProtKB-SubCell"/>
</dbReference>
<dbReference type="PANTHER" id="PTHR43722:SF1">
    <property type="entry name" value="PROLINE IMINOPEPTIDASE"/>
    <property type="match status" value="1"/>
</dbReference>
<dbReference type="GO" id="GO:0004177">
    <property type="term" value="F:aminopeptidase activity"/>
    <property type="evidence" value="ECO:0007669"/>
    <property type="project" value="UniProtKB-UniRule"/>
</dbReference>
<evidence type="ECO:0000256" key="4">
    <source>
        <dbReference type="ARBA" id="ARBA00022438"/>
    </source>
</evidence>
<dbReference type="Proteomes" id="UP000663882">
    <property type="component" value="Unassembled WGS sequence"/>
</dbReference>
<sequence length="330" mass="37944">MSLETFSGRDKRTFRELYPEIEPYKIGMLKVSEIHILYYEEVGNPSGKPIVFIQGGPGSYTKSRDRCFFDPQAYRIILYHQRGAGNSIPNGCLEENTTWDLVEDLEKLRKHLNIDKWVLFGGSWGSALALAYAETYPDYVKALILRGIYCCRRKELLWTYHEGGASMIFPDMWEKFLEPIPKCEQGDLMSAYHRRLTNNDEKDILKFSIAWRLWESSISNLYVDPSSLANVADDAKSIITVSKIEAHYFVHGAFMNEDGQLLKNADKIKDIPGIIVQGRYDMVCPARSAWDLHKVWPKSELHWVDDAGHSSKQIGIIHELINATDKFRDL</sequence>
<dbReference type="PRINTS" id="PR00793">
    <property type="entry name" value="PROAMNOPTASE"/>
</dbReference>
<evidence type="ECO:0000256" key="10">
    <source>
        <dbReference type="RuleBase" id="RU003421"/>
    </source>
</evidence>
<gene>
    <name evidence="12" type="ORF">RFH988_LOCUS13171</name>
</gene>
<keyword evidence="4 8" id="KW-0031">Aminopeptidase</keyword>
<feature type="active site" evidence="9">
    <location>
        <position position="281"/>
    </location>
</feature>
<comment type="caution">
    <text evidence="12">The sequence shown here is derived from an EMBL/GenBank/DDBJ whole genome shotgun (WGS) entry which is preliminary data.</text>
</comment>
<name>A0A814FCU8_9BILA</name>
<evidence type="ECO:0000259" key="11">
    <source>
        <dbReference type="Pfam" id="PF00561"/>
    </source>
</evidence>
<evidence type="ECO:0000256" key="7">
    <source>
        <dbReference type="ARBA" id="ARBA00022801"/>
    </source>
</evidence>
<organism evidence="12 13">
    <name type="scientific">Rotaria sordida</name>
    <dbReference type="NCBI Taxonomy" id="392033"/>
    <lineage>
        <taxon>Eukaryota</taxon>
        <taxon>Metazoa</taxon>
        <taxon>Spiralia</taxon>
        <taxon>Gnathifera</taxon>
        <taxon>Rotifera</taxon>
        <taxon>Eurotatoria</taxon>
        <taxon>Bdelloidea</taxon>
        <taxon>Philodinida</taxon>
        <taxon>Philodinidae</taxon>
        <taxon>Rotaria</taxon>
    </lineage>
</organism>
<dbReference type="PANTHER" id="PTHR43722">
    <property type="entry name" value="PROLINE IMINOPEPTIDASE"/>
    <property type="match status" value="1"/>
</dbReference>
<evidence type="ECO:0000256" key="3">
    <source>
        <dbReference type="ARBA" id="ARBA00010088"/>
    </source>
</evidence>
<evidence type="ECO:0000256" key="6">
    <source>
        <dbReference type="ARBA" id="ARBA00022670"/>
    </source>
</evidence>
<evidence type="ECO:0000313" key="13">
    <source>
        <dbReference type="Proteomes" id="UP000663882"/>
    </source>
</evidence>
<comment type="subcellular location">
    <subcellularLocation>
        <location evidence="2 8">Cytoplasm</location>
    </subcellularLocation>
</comment>